<feature type="compositionally biased region" description="Basic residues" evidence="1">
    <location>
        <begin position="57"/>
        <end position="67"/>
    </location>
</feature>
<evidence type="ECO:0000256" key="1">
    <source>
        <dbReference type="SAM" id="MobiDB-lite"/>
    </source>
</evidence>
<reference evidence="3 4" key="1">
    <citation type="journal article" date="2012" name="Genome Biol.">
        <title>Genome and low-iron response of an oceanic diatom adapted to chronic iron limitation.</title>
        <authorList>
            <person name="Lommer M."/>
            <person name="Specht M."/>
            <person name="Roy A.S."/>
            <person name="Kraemer L."/>
            <person name="Andreson R."/>
            <person name="Gutowska M.A."/>
            <person name="Wolf J."/>
            <person name="Bergner S.V."/>
            <person name="Schilhabel M.B."/>
            <person name="Klostermeier U.C."/>
            <person name="Beiko R.G."/>
            <person name="Rosenstiel P."/>
            <person name="Hippler M."/>
            <person name="Laroche J."/>
        </authorList>
    </citation>
    <scope>NUCLEOTIDE SEQUENCE [LARGE SCALE GENOMIC DNA]</scope>
    <source>
        <strain evidence="3 4">CCMP1005</strain>
    </source>
</reference>
<organism evidence="3 4">
    <name type="scientific">Thalassiosira oceanica</name>
    <name type="common">Marine diatom</name>
    <dbReference type="NCBI Taxonomy" id="159749"/>
    <lineage>
        <taxon>Eukaryota</taxon>
        <taxon>Sar</taxon>
        <taxon>Stramenopiles</taxon>
        <taxon>Ochrophyta</taxon>
        <taxon>Bacillariophyta</taxon>
        <taxon>Coscinodiscophyceae</taxon>
        <taxon>Thalassiosirophycidae</taxon>
        <taxon>Thalassiosirales</taxon>
        <taxon>Thalassiosiraceae</taxon>
        <taxon>Thalassiosira</taxon>
    </lineage>
</organism>
<feature type="chain" id="PRO_5003836465" description="Secreted protein" evidence="2">
    <location>
        <begin position="23"/>
        <end position="101"/>
    </location>
</feature>
<evidence type="ECO:0000313" key="4">
    <source>
        <dbReference type="Proteomes" id="UP000266841"/>
    </source>
</evidence>
<dbReference type="AlphaFoldDB" id="K0RQA6"/>
<name>K0RQA6_THAOC</name>
<keyword evidence="2" id="KW-0732">Signal</keyword>
<feature type="signal peptide" evidence="2">
    <location>
        <begin position="1"/>
        <end position="22"/>
    </location>
</feature>
<dbReference type="Proteomes" id="UP000266841">
    <property type="component" value="Unassembled WGS sequence"/>
</dbReference>
<sequence length="101" mass="11008">MTRLRVHAALVWRRWGVVLGEAAQPSRTGLAGARSAPGGQSSIIRDSGGSALPPRNGRVRRLVRRAHCRDGGRGGKVRSPGAARRNKEVRMGRLARPKRRI</sequence>
<evidence type="ECO:0008006" key="5">
    <source>
        <dbReference type="Google" id="ProtNLM"/>
    </source>
</evidence>
<gene>
    <name evidence="3" type="ORF">THAOC_32286</name>
</gene>
<evidence type="ECO:0000256" key="2">
    <source>
        <dbReference type="SAM" id="SignalP"/>
    </source>
</evidence>
<protein>
    <recommendedName>
        <fullName evidence="5">Secreted protein</fullName>
    </recommendedName>
</protein>
<proteinExistence type="predicted"/>
<accession>K0RQA6</accession>
<dbReference type="EMBL" id="AGNL01045336">
    <property type="protein sequence ID" value="EJK48882.1"/>
    <property type="molecule type" value="Genomic_DNA"/>
</dbReference>
<feature type="region of interest" description="Disordered" evidence="1">
    <location>
        <begin position="23"/>
        <end position="101"/>
    </location>
</feature>
<keyword evidence="4" id="KW-1185">Reference proteome</keyword>
<comment type="caution">
    <text evidence="3">The sequence shown here is derived from an EMBL/GenBank/DDBJ whole genome shotgun (WGS) entry which is preliminary data.</text>
</comment>
<evidence type="ECO:0000313" key="3">
    <source>
        <dbReference type="EMBL" id="EJK48882.1"/>
    </source>
</evidence>